<evidence type="ECO:0000313" key="1">
    <source>
        <dbReference type="EMBL" id="AET01844.1"/>
    </source>
</evidence>
<dbReference type="Proteomes" id="UP000002051">
    <property type="component" value="Chromosome 8"/>
</dbReference>
<organism evidence="1 3">
    <name type="scientific">Medicago truncatula</name>
    <name type="common">Barrel medic</name>
    <name type="synonym">Medicago tribuloides</name>
    <dbReference type="NCBI Taxonomy" id="3880"/>
    <lineage>
        <taxon>Eukaryota</taxon>
        <taxon>Viridiplantae</taxon>
        <taxon>Streptophyta</taxon>
        <taxon>Embryophyta</taxon>
        <taxon>Tracheophyta</taxon>
        <taxon>Spermatophyta</taxon>
        <taxon>Magnoliopsida</taxon>
        <taxon>eudicotyledons</taxon>
        <taxon>Gunneridae</taxon>
        <taxon>Pentapetalae</taxon>
        <taxon>rosids</taxon>
        <taxon>fabids</taxon>
        <taxon>Fabales</taxon>
        <taxon>Fabaceae</taxon>
        <taxon>Papilionoideae</taxon>
        <taxon>50 kb inversion clade</taxon>
        <taxon>NPAAA clade</taxon>
        <taxon>Hologalegina</taxon>
        <taxon>IRL clade</taxon>
        <taxon>Trifolieae</taxon>
        <taxon>Medicago</taxon>
    </lineage>
</organism>
<proteinExistence type="predicted"/>
<dbReference type="PaxDb" id="3880-AET01844"/>
<dbReference type="EMBL" id="CM001224">
    <property type="protein sequence ID" value="AET01844.1"/>
    <property type="molecule type" value="Genomic_DNA"/>
</dbReference>
<protein>
    <submittedName>
        <fullName evidence="1 2">Uncharacterized protein</fullName>
    </submittedName>
</protein>
<keyword evidence="3" id="KW-1185">Reference proteome</keyword>
<dbReference type="AlphaFoldDB" id="G7L8C3"/>
<reference evidence="1 3" key="1">
    <citation type="journal article" date="2011" name="Nature">
        <title>The Medicago genome provides insight into the evolution of rhizobial symbioses.</title>
        <authorList>
            <person name="Young N.D."/>
            <person name="Debelle F."/>
            <person name="Oldroyd G.E."/>
            <person name="Geurts R."/>
            <person name="Cannon S.B."/>
            <person name="Udvardi M.K."/>
            <person name="Benedito V.A."/>
            <person name="Mayer K.F."/>
            <person name="Gouzy J."/>
            <person name="Schoof H."/>
            <person name="Van de Peer Y."/>
            <person name="Proost S."/>
            <person name="Cook D.R."/>
            <person name="Meyers B.C."/>
            <person name="Spannagl M."/>
            <person name="Cheung F."/>
            <person name="De Mita S."/>
            <person name="Krishnakumar V."/>
            <person name="Gundlach H."/>
            <person name="Zhou S."/>
            <person name="Mudge J."/>
            <person name="Bharti A.K."/>
            <person name="Murray J.D."/>
            <person name="Naoumkina M.A."/>
            <person name="Rosen B."/>
            <person name="Silverstein K.A."/>
            <person name="Tang H."/>
            <person name="Rombauts S."/>
            <person name="Zhao P.X."/>
            <person name="Zhou P."/>
            <person name="Barbe V."/>
            <person name="Bardou P."/>
            <person name="Bechner M."/>
            <person name="Bellec A."/>
            <person name="Berger A."/>
            <person name="Berges H."/>
            <person name="Bidwell S."/>
            <person name="Bisseling T."/>
            <person name="Choisne N."/>
            <person name="Couloux A."/>
            <person name="Denny R."/>
            <person name="Deshpande S."/>
            <person name="Dai X."/>
            <person name="Doyle J.J."/>
            <person name="Dudez A.M."/>
            <person name="Farmer A.D."/>
            <person name="Fouteau S."/>
            <person name="Franken C."/>
            <person name="Gibelin C."/>
            <person name="Gish J."/>
            <person name="Goldstein S."/>
            <person name="Gonzalez A.J."/>
            <person name="Green P.J."/>
            <person name="Hallab A."/>
            <person name="Hartog M."/>
            <person name="Hua A."/>
            <person name="Humphray S.J."/>
            <person name="Jeong D.H."/>
            <person name="Jing Y."/>
            <person name="Jocker A."/>
            <person name="Kenton S.M."/>
            <person name="Kim D.J."/>
            <person name="Klee K."/>
            <person name="Lai H."/>
            <person name="Lang C."/>
            <person name="Lin S."/>
            <person name="Macmil S.L."/>
            <person name="Magdelenat G."/>
            <person name="Matthews L."/>
            <person name="McCorrison J."/>
            <person name="Monaghan E.L."/>
            <person name="Mun J.H."/>
            <person name="Najar F.Z."/>
            <person name="Nicholson C."/>
            <person name="Noirot C."/>
            <person name="O'Bleness M."/>
            <person name="Paule C.R."/>
            <person name="Poulain J."/>
            <person name="Prion F."/>
            <person name="Qin B."/>
            <person name="Qu C."/>
            <person name="Retzel E.F."/>
            <person name="Riddle C."/>
            <person name="Sallet E."/>
            <person name="Samain S."/>
            <person name="Samson N."/>
            <person name="Sanders I."/>
            <person name="Saurat O."/>
            <person name="Scarpelli C."/>
            <person name="Schiex T."/>
            <person name="Segurens B."/>
            <person name="Severin A.J."/>
            <person name="Sherrier D.J."/>
            <person name="Shi R."/>
            <person name="Sims S."/>
            <person name="Singer S.R."/>
            <person name="Sinharoy S."/>
            <person name="Sterck L."/>
            <person name="Viollet A."/>
            <person name="Wang B.B."/>
            <person name="Wang K."/>
            <person name="Wang M."/>
            <person name="Wang X."/>
            <person name="Warfsmann J."/>
            <person name="Weissenbach J."/>
            <person name="White D.D."/>
            <person name="White J.D."/>
            <person name="Wiley G.B."/>
            <person name="Wincker P."/>
            <person name="Xing Y."/>
            <person name="Yang L."/>
            <person name="Yao Z."/>
            <person name="Ying F."/>
            <person name="Zhai J."/>
            <person name="Zhou L."/>
            <person name="Zuber A."/>
            <person name="Denarie J."/>
            <person name="Dixon R.A."/>
            <person name="May G.D."/>
            <person name="Schwartz D.C."/>
            <person name="Rogers J."/>
            <person name="Quetier F."/>
            <person name="Town C.D."/>
            <person name="Roe B.A."/>
        </authorList>
    </citation>
    <scope>NUCLEOTIDE SEQUENCE [LARGE SCALE GENOMIC DNA]</scope>
    <source>
        <strain evidence="1">A17</strain>
        <strain evidence="2 3">cv. Jemalong A17</strain>
    </source>
</reference>
<reference evidence="2" key="3">
    <citation type="submission" date="2015-04" db="UniProtKB">
        <authorList>
            <consortium name="EnsemblPlants"/>
        </authorList>
    </citation>
    <scope>IDENTIFICATION</scope>
    <source>
        <strain evidence="2">cv. Jemalong A17</strain>
    </source>
</reference>
<evidence type="ECO:0000313" key="2">
    <source>
        <dbReference type="EnsemblPlants" id="AET01844"/>
    </source>
</evidence>
<evidence type="ECO:0000313" key="3">
    <source>
        <dbReference type="Proteomes" id="UP000002051"/>
    </source>
</evidence>
<sequence length="65" mass="7399">MDLLASTDITLITLLFLPTKGIGIRLYAQKEKEKFEVNNQVISEFVNDLNVNHMSRIGILYSESL</sequence>
<dbReference type="EnsemblPlants" id="AET01844">
    <property type="protein sequence ID" value="AET01844"/>
    <property type="gene ID" value="MTR_8g022250"/>
</dbReference>
<reference evidence="1 3" key="2">
    <citation type="journal article" date="2014" name="BMC Genomics">
        <title>An improved genome release (version Mt4.0) for the model legume Medicago truncatula.</title>
        <authorList>
            <person name="Tang H."/>
            <person name="Krishnakumar V."/>
            <person name="Bidwell S."/>
            <person name="Rosen B."/>
            <person name="Chan A."/>
            <person name="Zhou S."/>
            <person name="Gentzbittel L."/>
            <person name="Childs K.L."/>
            <person name="Yandell M."/>
            <person name="Gundlach H."/>
            <person name="Mayer K.F."/>
            <person name="Schwartz D.C."/>
            <person name="Town C.D."/>
        </authorList>
    </citation>
    <scope>GENOME REANNOTATION</scope>
    <source>
        <strain evidence="2 3">cv. Jemalong A17</strain>
    </source>
</reference>
<name>G7L8C3_MEDTR</name>
<gene>
    <name evidence="1" type="ordered locus">MTR_8g022250</name>
</gene>
<dbReference type="HOGENOM" id="CLU_2853149_0_0_1"/>
<accession>G7L8C3</accession>